<dbReference type="RefSeq" id="WP_045099132.1">
    <property type="nucleotide sequence ID" value="NZ_CP020614.1"/>
</dbReference>
<dbReference type="KEGG" id="tmc:LMI_1474"/>
<dbReference type="InterPro" id="IPR036457">
    <property type="entry name" value="PPM-type-like_dom_sf"/>
</dbReference>
<name>A0A098GE72_LEGMI</name>
<evidence type="ECO:0000313" key="3">
    <source>
        <dbReference type="Proteomes" id="UP000032414"/>
    </source>
</evidence>
<dbReference type="OrthoDB" id="5651943at2"/>
<organism evidence="1 3">
    <name type="scientific">Legionella micdadei</name>
    <name type="common">Tatlockia micdadei</name>
    <dbReference type="NCBI Taxonomy" id="451"/>
    <lineage>
        <taxon>Bacteria</taxon>
        <taxon>Pseudomonadati</taxon>
        <taxon>Pseudomonadota</taxon>
        <taxon>Gammaproteobacteria</taxon>
        <taxon>Legionellales</taxon>
        <taxon>Legionellaceae</taxon>
        <taxon>Legionella</taxon>
    </lineage>
</organism>
<evidence type="ECO:0000313" key="2">
    <source>
        <dbReference type="EMBL" id="SCY12969.1"/>
    </source>
</evidence>
<accession>A0A098GE72</accession>
<gene>
    <name evidence="1" type="ORF">LMI_1474</name>
    <name evidence="2" type="ORF">SAMN02982997_00897</name>
</gene>
<evidence type="ECO:0000313" key="1">
    <source>
        <dbReference type="EMBL" id="CEG60779.1"/>
    </source>
</evidence>
<dbReference type="EMBL" id="FMVN01000004">
    <property type="protein sequence ID" value="SCY12969.1"/>
    <property type="molecule type" value="Genomic_DNA"/>
</dbReference>
<protein>
    <submittedName>
        <fullName evidence="2">Serine/threonine protein phosphatase PrpC</fullName>
    </submittedName>
</protein>
<dbReference type="EMBL" id="LN614830">
    <property type="protein sequence ID" value="CEG60779.1"/>
    <property type="molecule type" value="Genomic_DNA"/>
</dbReference>
<reference evidence="1" key="1">
    <citation type="submission" date="2014-09" db="EMBL/GenBank/DDBJ databases">
        <authorList>
            <person name="GOMEZ-VALERO Laura"/>
        </authorList>
    </citation>
    <scope>NUCLEOTIDE SEQUENCE</scope>
    <source>
        <strain evidence="1">ATCC33218</strain>
    </source>
</reference>
<dbReference type="HOGENOM" id="CLU_430775_0_0_6"/>
<dbReference type="PATRIC" id="fig|451.8.peg.2159"/>
<evidence type="ECO:0000313" key="4">
    <source>
        <dbReference type="Proteomes" id="UP000182998"/>
    </source>
</evidence>
<reference evidence="3" key="2">
    <citation type="submission" date="2014-09" db="EMBL/GenBank/DDBJ databases">
        <authorList>
            <person name="Gomez-Valero L."/>
        </authorList>
    </citation>
    <scope>NUCLEOTIDE SEQUENCE [LARGE SCALE GENOMIC DNA]</scope>
    <source>
        <strain evidence="3">ATCC33218</strain>
    </source>
</reference>
<dbReference type="Gene3D" id="3.60.40.10">
    <property type="entry name" value="PPM-type phosphatase domain"/>
    <property type="match status" value="1"/>
</dbReference>
<reference evidence="2 4" key="3">
    <citation type="submission" date="2016-10" db="EMBL/GenBank/DDBJ databases">
        <authorList>
            <person name="Varghese N."/>
            <person name="Submissions S."/>
        </authorList>
    </citation>
    <scope>NUCLEOTIDE SEQUENCE [LARGE SCALE GENOMIC DNA]</scope>
    <source>
        <strain evidence="2 4">ATCC 33218</strain>
    </source>
</reference>
<sequence>MGKHNVKAQQKVLLAPTKNRPLTYQYSLNEFLHERFNFFGNTQAAIISGGTYSNGSSDDAHGVLDASVTDYIYDEHGVRVGIAMATADGLGHSVDEKENRSTALVSLSACERFVNKCKNLTSLGINRMKQIMQEAGEESRESKLSPAFDSKSSLAATAIYRQPNGTLKAVIGNVGDGMILVIDGKTGEIKHTVAARDYGHYQIGGSNQYSPYSVQDLTKENRASIGEFVEFDDVNEDDLIIQLTDGIWGEFESTKDQKVIGDKTYREQKIASEVFERILKCTSSASAFAIGQGIVMTLSQSTLQKREQFQKLMQALQPFSETLLAKQFANREEYEAYTISVWIREIHESGDNGPQIAALLSQYLEESEHDGIHYNIDTCPAQMLVRDLQRKGFGDCATIAMMRVPNYKKELIRALMINPEHRQALLARIEEEIQPNELDDIIMSLSQEQFLPTLPPDGHGNNPGCRHLSLESSYQFTFPLLQQANLYVKALVNESPTLDKSVLLEKLRTRFKSDASLDLAQMSAIFDICSLRGDLFNTHQNPNWDRFFGIRNTRTWGETVKEIRDFALTKLFDEVDRNENIEEKIKLLEWAKSQPLFNQHRSNFLITGAWGNTSAVSAIEDKLEELKTDTTFELS</sequence>
<dbReference type="Proteomes" id="UP000032414">
    <property type="component" value="Chromosome I"/>
</dbReference>
<keyword evidence="4" id="KW-1185">Reference proteome</keyword>
<proteinExistence type="predicted"/>
<dbReference type="Proteomes" id="UP000182998">
    <property type="component" value="Unassembled WGS sequence"/>
</dbReference>
<dbReference type="AlphaFoldDB" id="A0A098GE72"/>